<keyword evidence="2" id="KW-0238">DNA-binding</keyword>
<dbReference type="SUPFAM" id="SSF46785">
    <property type="entry name" value="Winged helix' DNA-binding domain"/>
    <property type="match status" value="1"/>
</dbReference>
<evidence type="ECO:0000313" key="5">
    <source>
        <dbReference type="EMBL" id="KPC49630.1"/>
    </source>
</evidence>
<keyword evidence="1" id="KW-0805">Transcription regulation</keyword>
<keyword evidence="3" id="KW-0804">Transcription</keyword>
<protein>
    <submittedName>
        <fullName evidence="5">Multiple antibiotic resistance protein MarR</fullName>
    </submittedName>
</protein>
<dbReference type="RefSeq" id="WP_053939560.1">
    <property type="nucleotide sequence ID" value="NZ_LAQT01000036.1"/>
</dbReference>
<dbReference type="PANTHER" id="PTHR42756:SF1">
    <property type="entry name" value="TRANSCRIPTIONAL REPRESSOR OF EMRAB OPERON"/>
    <property type="match status" value="1"/>
</dbReference>
<organism evidence="5 6">
    <name type="scientific">Amantichitinum ursilacus</name>
    <dbReference type="NCBI Taxonomy" id="857265"/>
    <lineage>
        <taxon>Bacteria</taxon>
        <taxon>Pseudomonadati</taxon>
        <taxon>Pseudomonadota</taxon>
        <taxon>Betaproteobacteria</taxon>
        <taxon>Neisseriales</taxon>
        <taxon>Chitinibacteraceae</taxon>
        <taxon>Amantichitinum</taxon>
    </lineage>
</organism>
<dbReference type="InterPro" id="IPR036388">
    <property type="entry name" value="WH-like_DNA-bd_sf"/>
</dbReference>
<dbReference type="InterPro" id="IPR036390">
    <property type="entry name" value="WH_DNA-bd_sf"/>
</dbReference>
<keyword evidence="6" id="KW-1185">Reference proteome</keyword>
<dbReference type="Gene3D" id="1.10.10.10">
    <property type="entry name" value="Winged helix-like DNA-binding domain superfamily/Winged helix DNA-binding domain"/>
    <property type="match status" value="1"/>
</dbReference>
<name>A0A0N0XID8_9NEIS</name>
<comment type="caution">
    <text evidence="5">The sequence shown here is derived from an EMBL/GenBank/DDBJ whole genome shotgun (WGS) entry which is preliminary data.</text>
</comment>
<reference evidence="5 6" key="1">
    <citation type="submission" date="2015-07" db="EMBL/GenBank/DDBJ databases">
        <title>Draft genome sequence of the Amantichitinum ursilacus IGB-41, a new chitin-degrading bacterium.</title>
        <authorList>
            <person name="Kirstahler P."/>
            <person name="Guenther M."/>
            <person name="Grumaz C."/>
            <person name="Rupp S."/>
            <person name="Zibek S."/>
            <person name="Sohn K."/>
        </authorList>
    </citation>
    <scope>NUCLEOTIDE SEQUENCE [LARGE SCALE GENOMIC DNA]</scope>
    <source>
        <strain evidence="5 6">IGB-41</strain>
    </source>
</reference>
<evidence type="ECO:0000313" key="6">
    <source>
        <dbReference type="Proteomes" id="UP000037939"/>
    </source>
</evidence>
<dbReference type="AlphaFoldDB" id="A0A0N0XID8"/>
<dbReference type="GO" id="GO:0003700">
    <property type="term" value="F:DNA-binding transcription factor activity"/>
    <property type="evidence" value="ECO:0007669"/>
    <property type="project" value="InterPro"/>
</dbReference>
<proteinExistence type="predicted"/>
<dbReference type="SMART" id="SM00347">
    <property type="entry name" value="HTH_MARR"/>
    <property type="match status" value="1"/>
</dbReference>
<dbReference type="GO" id="GO:0003677">
    <property type="term" value="F:DNA binding"/>
    <property type="evidence" value="ECO:0007669"/>
    <property type="project" value="UniProtKB-KW"/>
</dbReference>
<evidence type="ECO:0000256" key="3">
    <source>
        <dbReference type="ARBA" id="ARBA00023163"/>
    </source>
</evidence>
<accession>A0A0N0XID8</accession>
<dbReference type="PANTHER" id="PTHR42756">
    <property type="entry name" value="TRANSCRIPTIONAL REGULATOR, MARR"/>
    <property type="match status" value="1"/>
</dbReference>
<dbReference type="STRING" id="857265.WG78_19945"/>
<dbReference type="PROSITE" id="PS50995">
    <property type="entry name" value="HTH_MARR_2"/>
    <property type="match status" value="1"/>
</dbReference>
<evidence type="ECO:0000259" key="4">
    <source>
        <dbReference type="PROSITE" id="PS50995"/>
    </source>
</evidence>
<evidence type="ECO:0000256" key="2">
    <source>
        <dbReference type="ARBA" id="ARBA00023125"/>
    </source>
</evidence>
<evidence type="ECO:0000256" key="1">
    <source>
        <dbReference type="ARBA" id="ARBA00023015"/>
    </source>
</evidence>
<feature type="domain" description="HTH marR-type" evidence="4">
    <location>
        <begin position="11"/>
        <end position="143"/>
    </location>
</feature>
<dbReference type="EMBL" id="LAQT01000036">
    <property type="protein sequence ID" value="KPC49630.1"/>
    <property type="molecule type" value="Genomic_DNA"/>
</dbReference>
<dbReference type="Pfam" id="PF12802">
    <property type="entry name" value="MarR_2"/>
    <property type="match status" value="1"/>
</dbReference>
<dbReference type="OrthoDB" id="9179698at2"/>
<gene>
    <name evidence="5" type="primary">marR_2</name>
    <name evidence="5" type="ORF">WG78_19945</name>
</gene>
<dbReference type="InterPro" id="IPR000835">
    <property type="entry name" value="HTH_MarR-typ"/>
</dbReference>
<sequence length="153" mass="16383">MPNSPAPIASSANPAFQINRVARLLTRFFDRQLAGQGISVAYLPVLGALRAAHALSQKELAQQAQIGQPAMAQMLERMVKEGLLLRAPDPADGRKALFSLSARASAQQEAVRQALVKGNALAFADIDEAQLRQLLDSLSTVEARLRVLVGADD</sequence>
<dbReference type="Proteomes" id="UP000037939">
    <property type="component" value="Unassembled WGS sequence"/>
</dbReference>